<dbReference type="GO" id="GO:0030425">
    <property type="term" value="C:dendrite"/>
    <property type="evidence" value="ECO:0007669"/>
    <property type="project" value="TreeGrafter"/>
</dbReference>
<dbReference type="GeneID" id="113203092"/>
<dbReference type="OrthoDB" id="8176814at2759"/>
<keyword evidence="9" id="KW-1185">Reference proteome</keyword>
<dbReference type="GO" id="GO:0050909">
    <property type="term" value="P:sensory perception of taste"/>
    <property type="evidence" value="ECO:0007669"/>
    <property type="project" value="InterPro"/>
</dbReference>
<reference evidence="10" key="1">
    <citation type="submission" date="2025-08" db="UniProtKB">
        <authorList>
            <consortium name="RefSeq"/>
        </authorList>
    </citation>
    <scope>IDENTIFICATION</scope>
    <source>
        <tissue evidence="10">Whole organism</tissue>
    </source>
</reference>
<comment type="caution">
    <text evidence="8">Lacks conserved residue(s) required for the propagation of feature annotation.</text>
</comment>
<dbReference type="GO" id="GO:0005886">
    <property type="term" value="C:plasma membrane"/>
    <property type="evidence" value="ECO:0007669"/>
    <property type="project" value="UniProtKB-SubCell"/>
</dbReference>
<keyword evidence="3 8" id="KW-0812">Transmembrane</keyword>
<keyword evidence="7 8" id="KW-0807">Transducer</keyword>
<evidence type="ECO:0000256" key="2">
    <source>
        <dbReference type="ARBA" id="ARBA00022475"/>
    </source>
</evidence>
<dbReference type="PANTHER" id="PTHR21143">
    <property type="entry name" value="INVERTEBRATE GUSTATORY RECEPTOR"/>
    <property type="match status" value="1"/>
</dbReference>
<comment type="subcellular location">
    <subcellularLocation>
        <location evidence="1 8">Cell membrane</location>
        <topology evidence="1 8">Multi-pass membrane protein</topology>
    </subcellularLocation>
</comment>
<feature type="transmembrane region" description="Helical" evidence="8">
    <location>
        <begin position="67"/>
        <end position="87"/>
    </location>
</feature>
<dbReference type="GO" id="GO:0007165">
    <property type="term" value="P:signal transduction"/>
    <property type="evidence" value="ECO:0007669"/>
    <property type="project" value="UniProtKB-KW"/>
</dbReference>
<evidence type="ECO:0000313" key="9">
    <source>
        <dbReference type="Proteomes" id="UP000504606"/>
    </source>
</evidence>
<dbReference type="RefSeq" id="XP_052124386.1">
    <property type="nucleotide sequence ID" value="XM_052268426.1"/>
</dbReference>
<gene>
    <name evidence="10" type="primary">LOC113203092</name>
</gene>
<dbReference type="PANTHER" id="PTHR21143:SF133">
    <property type="entry name" value="GUSTATORY AND PHEROMONE RECEPTOR 32A-RELATED"/>
    <property type="match status" value="1"/>
</dbReference>
<protein>
    <recommendedName>
        <fullName evidence="8">Gustatory receptor</fullName>
    </recommendedName>
</protein>
<keyword evidence="6 8" id="KW-0675">Receptor</keyword>
<dbReference type="GO" id="GO:0008049">
    <property type="term" value="P:male courtship behavior"/>
    <property type="evidence" value="ECO:0007669"/>
    <property type="project" value="TreeGrafter"/>
</dbReference>
<evidence type="ECO:0000256" key="8">
    <source>
        <dbReference type="RuleBase" id="RU363108"/>
    </source>
</evidence>
<dbReference type="Pfam" id="PF08395">
    <property type="entry name" value="7tm_7"/>
    <property type="match status" value="1"/>
</dbReference>
<dbReference type="GO" id="GO:0030424">
    <property type="term" value="C:axon"/>
    <property type="evidence" value="ECO:0007669"/>
    <property type="project" value="TreeGrafter"/>
</dbReference>
<feature type="transmembrane region" description="Helical" evidence="8">
    <location>
        <begin position="166"/>
        <end position="184"/>
    </location>
</feature>
<evidence type="ECO:0000256" key="5">
    <source>
        <dbReference type="ARBA" id="ARBA00023136"/>
    </source>
</evidence>
<comment type="function">
    <text evidence="8">Gustatory receptor which mediates acceptance or avoidance behavior, depending on its substrates.</text>
</comment>
<feature type="transmembrane region" description="Helical" evidence="8">
    <location>
        <begin position="321"/>
        <end position="342"/>
    </location>
</feature>
<dbReference type="GO" id="GO:0043025">
    <property type="term" value="C:neuronal cell body"/>
    <property type="evidence" value="ECO:0007669"/>
    <property type="project" value="TreeGrafter"/>
</dbReference>
<keyword evidence="2 8" id="KW-1003">Cell membrane</keyword>
<dbReference type="GO" id="GO:0007635">
    <property type="term" value="P:chemosensory behavior"/>
    <property type="evidence" value="ECO:0007669"/>
    <property type="project" value="TreeGrafter"/>
</dbReference>
<comment type="similarity">
    <text evidence="8">Belongs to the insect chemoreceptor superfamily. Gustatory receptor (GR) family.</text>
</comment>
<keyword evidence="5 8" id="KW-0472">Membrane</keyword>
<evidence type="ECO:0000313" key="10">
    <source>
        <dbReference type="RefSeq" id="XP_052124386.1"/>
    </source>
</evidence>
<name>A0A9C6U365_FRAOC</name>
<evidence type="ECO:0000256" key="3">
    <source>
        <dbReference type="ARBA" id="ARBA00022692"/>
    </source>
</evidence>
<evidence type="ECO:0000256" key="1">
    <source>
        <dbReference type="ARBA" id="ARBA00004651"/>
    </source>
</evidence>
<dbReference type="AlphaFoldDB" id="A0A9C6U365"/>
<proteinExistence type="inferred from homology"/>
<evidence type="ECO:0000256" key="4">
    <source>
        <dbReference type="ARBA" id="ARBA00022989"/>
    </source>
</evidence>
<dbReference type="Proteomes" id="UP000504606">
    <property type="component" value="Unplaced"/>
</dbReference>
<feature type="transmembrane region" description="Helical" evidence="8">
    <location>
        <begin position="280"/>
        <end position="301"/>
    </location>
</feature>
<dbReference type="InterPro" id="IPR013604">
    <property type="entry name" value="7TM_chemorcpt"/>
</dbReference>
<sequence>MQSKPETQPLHRLWPTSRLFGLLPMSLQRCQCAVQRRRLRPLERLSVPGGPRWARCWCPPLAPSLGWLLYSLSLMTLVVGWTAYKLVHKYADMSLLDEALAANVTSTSGQETTRLVGLFDMTTISVIAAVCVLQAATTQHLVLRLNAQLRRVDSLLAPRAYAVPRWLLVFLMTLSFVALLDLFYKLCDDEQYAIHTMPSYLAYIITYMREAMFVDDVSGVRARFRTINAELTDCLSDYPAAEVHETVVNTDRKSRAIGRLATAYDLLCQCVESVARQHSLFLLCNMLGLVVRLVVTTYFIVDLVLESDAFAEVRPEPPPSLRSMFVTIQVLWLACHFLRMLALVQPCSSTIEEALLTGSIVSRSVSYEMLDGQISVQLKSLSMHLLHRKITVSAFGVFDLSLPLVCTVSTARVEMCATLFTLDLIDSLSLPGDERRHYVPCSAHTAEATQPRRGPLIRMPK</sequence>
<evidence type="ECO:0000256" key="7">
    <source>
        <dbReference type="ARBA" id="ARBA00023224"/>
    </source>
</evidence>
<keyword evidence="4 8" id="KW-1133">Transmembrane helix</keyword>
<evidence type="ECO:0000256" key="6">
    <source>
        <dbReference type="ARBA" id="ARBA00023170"/>
    </source>
</evidence>
<feature type="transmembrane region" description="Helical" evidence="8">
    <location>
        <begin position="115"/>
        <end position="136"/>
    </location>
</feature>
<organism evidence="9 10">
    <name type="scientific">Frankliniella occidentalis</name>
    <name type="common">Western flower thrips</name>
    <name type="synonym">Euthrips occidentalis</name>
    <dbReference type="NCBI Taxonomy" id="133901"/>
    <lineage>
        <taxon>Eukaryota</taxon>
        <taxon>Metazoa</taxon>
        <taxon>Ecdysozoa</taxon>
        <taxon>Arthropoda</taxon>
        <taxon>Hexapoda</taxon>
        <taxon>Insecta</taxon>
        <taxon>Pterygota</taxon>
        <taxon>Neoptera</taxon>
        <taxon>Paraneoptera</taxon>
        <taxon>Thysanoptera</taxon>
        <taxon>Terebrantia</taxon>
        <taxon>Thripoidea</taxon>
        <taxon>Thripidae</taxon>
        <taxon>Frankliniella</taxon>
    </lineage>
</organism>
<accession>A0A9C6U365</accession>